<sequence>MRFGKRKQKRALTAADQQRACLDLKHVPALTMAATSQAKRAFTID</sequence>
<dbReference type="EMBL" id="CP120371">
    <property type="protein sequence ID" value="WEX84739.1"/>
    <property type="molecule type" value="Genomic_DNA"/>
</dbReference>
<accession>A0ABY8D1H4</accession>
<proteinExistence type="predicted"/>
<name>A0ABY8D1H4_9HYPH</name>
<reference evidence="1 2" key="1">
    <citation type="submission" date="2023-03" db="EMBL/GenBank/DDBJ databases">
        <authorList>
            <person name="Kaur S."/>
            <person name="Espinosa-Saiz D."/>
            <person name="Velazquez E."/>
            <person name="Menendez E."/>
            <person name="diCenzo G.C."/>
        </authorList>
    </citation>
    <scope>NUCLEOTIDE SEQUENCE [LARGE SCALE GENOMIC DNA]</scope>
    <source>
        <strain evidence="1 2">LMG 27395</strain>
    </source>
</reference>
<protein>
    <recommendedName>
        <fullName evidence="3">Transposase</fullName>
    </recommendedName>
</protein>
<evidence type="ECO:0000313" key="1">
    <source>
        <dbReference type="EMBL" id="WEX84739.1"/>
    </source>
</evidence>
<organism evidence="1 2">
    <name type="scientific">Sinorhizobium numidicum</name>
    <dbReference type="NCBI Taxonomy" id="680248"/>
    <lineage>
        <taxon>Bacteria</taxon>
        <taxon>Pseudomonadati</taxon>
        <taxon>Pseudomonadota</taxon>
        <taxon>Alphaproteobacteria</taxon>
        <taxon>Hyphomicrobiales</taxon>
        <taxon>Rhizobiaceae</taxon>
        <taxon>Sinorhizobium/Ensifer group</taxon>
        <taxon>Sinorhizobium</taxon>
    </lineage>
</organism>
<keyword evidence="2" id="KW-1185">Reference proteome</keyword>
<evidence type="ECO:0008006" key="3">
    <source>
        <dbReference type="Google" id="ProtNLM"/>
    </source>
</evidence>
<dbReference type="Proteomes" id="UP001235547">
    <property type="component" value="Chromosome 1"/>
</dbReference>
<dbReference type="RefSeq" id="WP_280735657.1">
    <property type="nucleotide sequence ID" value="NZ_CP120368.1"/>
</dbReference>
<evidence type="ECO:0000313" key="2">
    <source>
        <dbReference type="Proteomes" id="UP001235547"/>
    </source>
</evidence>
<gene>
    <name evidence="1" type="ORF">PYH38_003643</name>
</gene>